<dbReference type="RefSeq" id="WP_367641038.1">
    <property type="nucleotide sequence ID" value="NZ_JBFNQN010000020.1"/>
</dbReference>
<dbReference type="Gene3D" id="3.90.1200.10">
    <property type="match status" value="1"/>
</dbReference>
<protein>
    <submittedName>
        <fullName evidence="2">Phosphotransferase</fullName>
    </submittedName>
</protein>
<evidence type="ECO:0000259" key="1">
    <source>
        <dbReference type="Pfam" id="PF01636"/>
    </source>
</evidence>
<proteinExistence type="predicted"/>
<evidence type="ECO:0000313" key="3">
    <source>
        <dbReference type="Proteomes" id="UP001555826"/>
    </source>
</evidence>
<gene>
    <name evidence="2" type="ORF">AB1207_23030</name>
</gene>
<feature type="domain" description="Aminoglycoside phosphotransferase" evidence="1">
    <location>
        <begin position="22"/>
        <end position="232"/>
    </location>
</feature>
<comment type="caution">
    <text evidence="2">The sequence shown here is derived from an EMBL/GenBank/DDBJ whole genome shotgun (WGS) entry which is preliminary data.</text>
</comment>
<dbReference type="InterPro" id="IPR002575">
    <property type="entry name" value="Aminoglycoside_PTrfase"/>
</dbReference>
<dbReference type="Proteomes" id="UP001555826">
    <property type="component" value="Unassembled WGS sequence"/>
</dbReference>
<accession>A0ABV3PDP7</accession>
<dbReference type="EMBL" id="JBFNQN010000020">
    <property type="protein sequence ID" value="MEW9267625.1"/>
    <property type="molecule type" value="Genomic_DNA"/>
</dbReference>
<dbReference type="Pfam" id="PF01636">
    <property type="entry name" value="APH"/>
    <property type="match status" value="1"/>
</dbReference>
<sequence>MLTVDDVRGLVARRWAVGPVEVAPLPGGMNSETWTVTGPGGRWVAKAVDAAGEAGFVRGLSAAQAVDAAGIPAGAPEPTRDGDLRTGTLALLRWVGGSPLSGDDDHEQAVMGATLGQAHRALVLPGPEHGFPAWVDPDAAHLDVEPWVRPAVRAALVRYADLAATGEPLTCGVLHGDPEPGAFLVLGDVCGLIDWSSAEPGPLLYDLASAAFYLGGPDRAPALVDAYLATGALTRAEVERGLDVLHELRWAVQADYFARRVVTDDRTGIDDPRENTKGLHDAREFFRRTR</sequence>
<name>A0ABV3PDP7_9ACTN</name>
<reference evidence="2 3" key="1">
    <citation type="submission" date="2024-07" db="EMBL/GenBank/DDBJ databases">
        <authorList>
            <person name="Thanompreechachai J."/>
            <person name="Duangmal K."/>
        </authorList>
    </citation>
    <scope>NUCLEOTIDE SEQUENCE [LARGE SCALE GENOMIC DNA]</scope>
    <source>
        <strain evidence="2 3">KCTC 19886</strain>
    </source>
</reference>
<dbReference type="SUPFAM" id="SSF56112">
    <property type="entry name" value="Protein kinase-like (PK-like)"/>
    <property type="match status" value="1"/>
</dbReference>
<keyword evidence="3" id="KW-1185">Reference proteome</keyword>
<organism evidence="2 3">
    <name type="scientific">Kineococcus endophyticus</name>
    <dbReference type="NCBI Taxonomy" id="1181883"/>
    <lineage>
        <taxon>Bacteria</taxon>
        <taxon>Bacillati</taxon>
        <taxon>Actinomycetota</taxon>
        <taxon>Actinomycetes</taxon>
        <taxon>Kineosporiales</taxon>
        <taxon>Kineosporiaceae</taxon>
        <taxon>Kineococcus</taxon>
    </lineage>
</organism>
<evidence type="ECO:0000313" key="2">
    <source>
        <dbReference type="EMBL" id="MEW9267625.1"/>
    </source>
</evidence>
<dbReference type="InterPro" id="IPR011009">
    <property type="entry name" value="Kinase-like_dom_sf"/>
</dbReference>